<dbReference type="EMBL" id="KN881931">
    <property type="protein sequence ID" value="KIY47580.1"/>
    <property type="molecule type" value="Genomic_DNA"/>
</dbReference>
<evidence type="ECO:0000313" key="1">
    <source>
        <dbReference type="EMBL" id="KIY47580.1"/>
    </source>
</evidence>
<proteinExistence type="predicted"/>
<dbReference type="AlphaFoldDB" id="A0A0D7AA66"/>
<gene>
    <name evidence="1" type="ORF">FISHEDRAFT_17598</name>
</gene>
<evidence type="ECO:0008006" key="3">
    <source>
        <dbReference type="Google" id="ProtNLM"/>
    </source>
</evidence>
<accession>A0A0D7AA66</accession>
<protein>
    <recommendedName>
        <fullName evidence="3">GAG-pre-integrase domain-containing protein</fullName>
    </recommendedName>
</protein>
<reference evidence="1 2" key="1">
    <citation type="journal article" date="2015" name="Fungal Genet. Biol.">
        <title>Evolution of novel wood decay mechanisms in Agaricales revealed by the genome sequences of Fistulina hepatica and Cylindrobasidium torrendii.</title>
        <authorList>
            <person name="Floudas D."/>
            <person name="Held B.W."/>
            <person name="Riley R."/>
            <person name="Nagy L.G."/>
            <person name="Koehler G."/>
            <person name="Ransdell A.S."/>
            <person name="Younus H."/>
            <person name="Chow J."/>
            <person name="Chiniquy J."/>
            <person name="Lipzen A."/>
            <person name="Tritt A."/>
            <person name="Sun H."/>
            <person name="Haridas S."/>
            <person name="LaButti K."/>
            <person name="Ohm R.A."/>
            <person name="Kues U."/>
            <person name="Blanchette R.A."/>
            <person name="Grigoriev I.V."/>
            <person name="Minto R.E."/>
            <person name="Hibbett D.S."/>
        </authorList>
    </citation>
    <scope>NUCLEOTIDE SEQUENCE [LARGE SCALE GENOMIC DNA]</scope>
    <source>
        <strain evidence="1 2">ATCC 64428</strain>
    </source>
</reference>
<feature type="non-terminal residue" evidence="1">
    <location>
        <position position="97"/>
    </location>
</feature>
<feature type="non-terminal residue" evidence="1">
    <location>
        <position position="1"/>
    </location>
</feature>
<keyword evidence="2" id="KW-1185">Reference proteome</keyword>
<sequence length="97" mass="10669">TLISASHLDKAGFSLHFSDGLCTIRAPPAIRTVNINELHCIMGHVNHRDLKNGIQTGQIIGVNLDPTIEPTQCDGCIEAKAACHPFPRVHEDRTQKY</sequence>
<dbReference type="OrthoDB" id="7691805at2759"/>
<name>A0A0D7AA66_9AGAR</name>
<evidence type="ECO:0000313" key="2">
    <source>
        <dbReference type="Proteomes" id="UP000054144"/>
    </source>
</evidence>
<dbReference type="Proteomes" id="UP000054144">
    <property type="component" value="Unassembled WGS sequence"/>
</dbReference>
<organism evidence="1 2">
    <name type="scientific">Fistulina hepatica ATCC 64428</name>
    <dbReference type="NCBI Taxonomy" id="1128425"/>
    <lineage>
        <taxon>Eukaryota</taxon>
        <taxon>Fungi</taxon>
        <taxon>Dikarya</taxon>
        <taxon>Basidiomycota</taxon>
        <taxon>Agaricomycotina</taxon>
        <taxon>Agaricomycetes</taxon>
        <taxon>Agaricomycetidae</taxon>
        <taxon>Agaricales</taxon>
        <taxon>Fistulinaceae</taxon>
        <taxon>Fistulina</taxon>
    </lineage>
</organism>